<dbReference type="InParanoid" id="A0A066VI36"/>
<evidence type="ECO:0000313" key="11">
    <source>
        <dbReference type="EMBL" id="KDN38379.1"/>
    </source>
</evidence>
<comment type="function">
    <text evidence="6">Required for 60S pre-ribosomal subunits export to the cytoplasm.</text>
</comment>
<dbReference type="GeneID" id="25263027"/>
<dbReference type="OrthoDB" id="2196187at2759"/>
<dbReference type="Proteomes" id="UP000027361">
    <property type="component" value="Unassembled WGS sequence"/>
</dbReference>
<comment type="subcellular location">
    <subcellularLocation>
        <location evidence="6">Nucleus</location>
        <location evidence="6">Nucleolus</location>
    </subcellularLocation>
</comment>
<feature type="compositionally biased region" description="Basic and acidic residues" evidence="7">
    <location>
        <begin position="807"/>
        <end position="828"/>
    </location>
</feature>
<gene>
    <name evidence="11" type="ORF">K437DRAFT_240104</name>
</gene>
<feature type="compositionally biased region" description="Acidic residues" evidence="7">
    <location>
        <begin position="617"/>
        <end position="629"/>
    </location>
</feature>
<dbReference type="GO" id="GO:0005730">
    <property type="term" value="C:nucleolus"/>
    <property type="evidence" value="ECO:0007669"/>
    <property type="project" value="UniProtKB-SubCell"/>
</dbReference>
<dbReference type="GO" id="GO:0000055">
    <property type="term" value="P:ribosomal large subunit export from nucleus"/>
    <property type="evidence" value="ECO:0007669"/>
    <property type="project" value="UniProtKB-UniRule"/>
</dbReference>
<dbReference type="FunCoup" id="A0A066VI36">
    <property type="interactions" value="488"/>
</dbReference>
<feature type="compositionally biased region" description="Acidic residues" evidence="7">
    <location>
        <begin position="637"/>
        <end position="656"/>
    </location>
</feature>
<feature type="compositionally biased region" description="Acidic residues" evidence="7">
    <location>
        <begin position="317"/>
        <end position="328"/>
    </location>
</feature>
<sequence length="889" mass="97332">MPGIGSSKKGGAAKKAAADDDLRQRSKARGLLNTSNLPALQNLLKRDPASYRDDFIAQWNHYQSLSRILRSDMGIGMDASGSGAGMAGPSAASQIIKTSKDEHNRFLSLLSFVAQLAPSYPQITKGFPEELSTLLLQHHSALSPDLRLSCVKSLVLLRNKDHISSEELLRTLLPLLSLTTSATLRTFVQKTILSDLKTANLKTKAVKLNSLVQGWLFSLIQKGIEANKVAAAGIGINDTGSAASKAKGKLAAESRMKSEALWAVRLASELWRKNIWRDAKTVQIISEGCFHPHPKVQASCIRFFLGDLHASETANGSDDENDGSDSDETSAHTPDMSKLKHQRKVKKKTRSADRKIKAAAATARKMNKQKEANRGGDGDGTMNAAAIDLLHDPQSFADKLFEMLRIGDKRTPIELKVRIMQLLSRVISLNKLAVLGFYSYVVKYLAPQQLHVTLILVSVAQSVHEQTPPDVLVQIVRKLSDAFVHPGVGPEVIAAGLNTIREVCRRQPSVMEGSAERDLLEDLIAYRKSKDKGVCAASRGLLALYREVNPALLHKRERGKAATMAAIAGEPIGSSMQFGVDKNEVHGIPGLDLLAKHLDEHNDEEVDEADEKGWEGWELESDSDSDSDDGGGWIDVISDEEDGRDGFEISDSEDEDGNPKEKVGDADGPKPSAKERATQWKAQRQVEKARRKAGEVDDEKEESEAVKARREQALKDAQELAERAKAAEEVVMKLATTKILTPADFAKLNELRLASAEAAAKAGSIGSKKALQELKAATAASKKRAAGAQGNTFLDEGDILGPRKKAKADYEERMASIAKGREDRDKFGSKKGKKNKDTPSSTTNEQKKKSKNFQMIQKSFQVRSKKRASLYEKSKKLRKHIDKAKKRTK</sequence>
<dbReference type="PANTHER" id="PTHR12730:SF0">
    <property type="entry name" value="PROTEIN SDA1 HOMOLOG"/>
    <property type="match status" value="1"/>
</dbReference>
<evidence type="ECO:0000256" key="3">
    <source>
        <dbReference type="ARBA" id="ARBA00022517"/>
    </source>
</evidence>
<dbReference type="Pfam" id="PF05285">
    <property type="entry name" value="SDA1_dom"/>
    <property type="match status" value="1"/>
</dbReference>
<dbReference type="InterPro" id="IPR027312">
    <property type="entry name" value="Sda1"/>
</dbReference>
<keyword evidence="12" id="KW-1185">Reference proteome</keyword>
<dbReference type="SUPFAM" id="SSF48371">
    <property type="entry name" value="ARM repeat"/>
    <property type="match status" value="1"/>
</dbReference>
<feature type="region of interest" description="Disordered" evidence="7">
    <location>
        <begin position="602"/>
        <end position="710"/>
    </location>
</feature>
<evidence type="ECO:0000259" key="9">
    <source>
        <dbReference type="Pfam" id="PF08158"/>
    </source>
</evidence>
<evidence type="ECO:0000259" key="10">
    <source>
        <dbReference type="Pfam" id="PF21638"/>
    </source>
</evidence>
<dbReference type="InterPro" id="IPR048292">
    <property type="entry name" value="SDA1_C"/>
</dbReference>
<feature type="domain" description="SDA1 N-terminal" evidence="9">
    <location>
        <begin position="255"/>
        <end position="530"/>
    </location>
</feature>
<comment type="caution">
    <text evidence="11">The sequence shown here is derived from an EMBL/GenBank/DDBJ whole genome shotgun (WGS) entry which is preliminary data.</text>
</comment>
<dbReference type="Pfam" id="PF21638">
    <property type="entry name" value="SDA1_C"/>
    <property type="match status" value="1"/>
</dbReference>
<evidence type="ECO:0000256" key="5">
    <source>
        <dbReference type="ARBA" id="ARBA00023242"/>
    </source>
</evidence>
<evidence type="ECO:0000259" key="8">
    <source>
        <dbReference type="Pfam" id="PF05285"/>
    </source>
</evidence>
<name>A0A066VI36_TILAU</name>
<proteinExistence type="inferred from homology"/>
<organism evidence="11 12">
    <name type="scientific">Tilletiaria anomala (strain ATCC 24038 / CBS 436.72 / UBC 951)</name>
    <dbReference type="NCBI Taxonomy" id="1037660"/>
    <lineage>
        <taxon>Eukaryota</taxon>
        <taxon>Fungi</taxon>
        <taxon>Dikarya</taxon>
        <taxon>Basidiomycota</taxon>
        <taxon>Ustilaginomycotina</taxon>
        <taxon>Exobasidiomycetes</taxon>
        <taxon>Georgefischeriales</taxon>
        <taxon>Tilletiariaceae</taxon>
        <taxon>Tilletiaria</taxon>
    </lineage>
</organism>
<reference evidence="11 12" key="1">
    <citation type="submission" date="2014-05" db="EMBL/GenBank/DDBJ databases">
        <title>Draft genome sequence of a rare smut relative, Tilletiaria anomala UBC 951.</title>
        <authorList>
            <consortium name="DOE Joint Genome Institute"/>
            <person name="Toome M."/>
            <person name="Kuo A."/>
            <person name="Henrissat B."/>
            <person name="Lipzen A."/>
            <person name="Tritt A."/>
            <person name="Yoshinaga Y."/>
            <person name="Zane M."/>
            <person name="Barry K."/>
            <person name="Grigoriev I.V."/>
            <person name="Spatafora J.W."/>
            <person name="Aimea M.C."/>
        </authorList>
    </citation>
    <scope>NUCLEOTIDE SEQUENCE [LARGE SCALE GENOMIC DNA]</scope>
    <source>
        <strain evidence="11 12">UBC 951</strain>
    </source>
</reference>
<feature type="region of interest" description="Disordered" evidence="7">
    <location>
        <begin position="1"/>
        <end position="22"/>
    </location>
</feature>
<dbReference type="EMBL" id="JMSN01000119">
    <property type="protein sequence ID" value="KDN38379.1"/>
    <property type="molecule type" value="Genomic_DNA"/>
</dbReference>
<keyword evidence="5 6" id="KW-0539">Nucleus</keyword>
<feature type="compositionally biased region" description="Basic residues" evidence="7">
    <location>
        <begin position="875"/>
        <end position="889"/>
    </location>
</feature>
<feature type="domain" description="SDA1 N-terminal" evidence="9">
    <location>
        <begin position="112"/>
        <end position="231"/>
    </location>
</feature>
<dbReference type="STRING" id="1037660.A0A066VI36"/>
<dbReference type="GO" id="GO:0042273">
    <property type="term" value="P:ribosomal large subunit biogenesis"/>
    <property type="evidence" value="ECO:0007669"/>
    <property type="project" value="UniProtKB-UniRule"/>
</dbReference>
<dbReference type="Pfam" id="PF08158">
    <property type="entry name" value="SDA1_HEAT"/>
    <property type="match status" value="2"/>
</dbReference>
<dbReference type="InterPro" id="IPR016024">
    <property type="entry name" value="ARM-type_fold"/>
</dbReference>
<feature type="compositionally biased region" description="Basic residues" evidence="7">
    <location>
        <begin position="339"/>
        <end position="349"/>
    </location>
</feature>
<evidence type="ECO:0000313" key="12">
    <source>
        <dbReference type="Proteomes" id="UP000027361"/>
    </source>
</evidence>
<feature type="domain" description="SDA1 C-terminal" evidence="10">
    <location>
        <begin position="840"/>
        <end position="886"/>
    </location>
</feature>
<comment type="similarity">
    <text evidence="1 6">Belongs to the SDA1 family.</text>
</comment>
<keyword evidence="2 6" id="KW-0813">Transport</keyword>
<feature type="region of interest" description="Disordered" evidence="7">
    <location>
        <begin position="314"/>
        <end position="379"/>
    </location>
</feature>
<dbReference type="GO" id="GO:0015031">
    <property type="term" value="P:protein transport"/>
    <property type="evidence" value="ECO:0007669"/>
    <property type="project" value="UniProtKB-KW"/>
</dbReference>
<accession>A0A066VI36</accession>
<dbReference type="AlphaFoldDB" id="A0A066VI36"/>
<evidence type="ECO:0000256" key="6">
    <source>
        <dbReference type="RuleBase" id="RU365057"/>
    </source>
</evidence>
<feature type="compositionally biased region" description="Basic and acidic residues" evidence="7">
    <location>
        <begin position="657"/>
        <end position="695"/>
    </location>
</feature>
<keyword evidence="4 6" id="KW-0653">Protein transport</keyword>
<evidence type="ECO:0000256" key="2">
    <source>
        <dbReference type="ARBA" id="ARBA00022448"/>
    </source>
</evidence>
<keyword evidence="3 6" id="KW-0690">Ribosome biogenesis</keyword>
<feature type="domain" description="SDA1 middle" evidence="8">
    <location>
        <begin position="633"/>
        <end position="820"/>
    </location>
</feature>
<dbReference type="OMA" id="AMYKTYK"/>
<dbReference type="PANTHER" id="PTHR12730">
    <property type="entry name" value="HSDA/SDA1-RELATED"/>
    <property type="match status" value="1"/>
</dbReference>
<dbReference type="RefSeq" id="XP_013240693.1">
    <property type="nucleotide sequence ID" value="XM_013385239.1"/>
</dbReference>
<dbReference type="HOGENOM" id="CLU_009161_2_1_1"/>
<dbReference type="InterPro" id="IPR012977">
    <property type="entry name" value="SDA1_N"/>
</dbReference>
<evidence type="ECO:0000256" key="1">
    <source>
        <dbReference type="ARBA" id="ARBA00005783"/>
    </source>
</evidence>
<protein>
    <recommendedName>
        <fullName evidence="6">Protein SDA1</fullName>
    </recommendedName>
</protein>
<evidence type="ECO:0000256" key="4">
    <source>
        <dbReference type="ARBA" id="ARBA00022927"/>
    </source>
</evidence>
<dbReference type="InterPro" id="IPR007949">
    <property type="entry name" value="SDA1_MD"/>
</dbReference>
<feature type="compositionally biased region" description="Polar residues" evidence="7">
    <location>
        <begin position="852"/>
        <end position="862"/>
    </location>
</feature>
<feature type="region of interest" description="Disordered" evidence="7">
    <location>
        <begin position="775"/>
        <end position="889"/>
    </location>
</feature>
<feature type="compositionally biased region" description="Low complexity" evidence="7">
    <location>
        <begin position="1"/>
        <end position="15"/>
    </location>
</feature>
<feature type="compositionally biased region" description="Basic and acidic residues" evidence="7">
    <location>
        <begin position="368"/>
        <end position="377"/>
    </location>
</feature>
<evidence type="ECO:0000256" key="7">
    <source>
        <dbReference type="SAM" id="MobiDB-lite"/>
    </source>
</evidence>